<dbReference type="AlphaFoldDB" id="A0A9P6NNI7"/>
<protein>
    <submittedName>
        <fullName evidence="2">Uncharacterized protein</fullName>
    </submittedName>
</protein>
<comment type="caution">
    <text evidence="2">The sequence shown here is derived from an EMBL/GenBank/DDBJ whole genome shotgun (WGS) entry which is preliminary data.</text>
</comment>
<evidence type="ECO:0000313" key="2">
    <source>
        <dbReference type="EMBL" id="KAG0147318.1"/>
    </source>
</evidence>
<proteinExistence type="predicted"/>
<reference evidence="2" key="1">
    <citation type="submission" date="2013-11" db="EMBL/GenBank/DDBJ databases">
        <title>Genome sequence of the fusiform rust pathogen reveals effectors for host alternation and coevolution with pine.</title>
        <authorList>
            <consortium name="DOE Joint Genome Institute"/>
            <person name="Smith K."/>
            <person name="Pendleton A."/>
            <person name="Kubisiak T."/>
            <person name="Anderson C."/>
            <person name="Salamov A."/>
            <person name="Aerts A."/>
            <person name="Riley R."/>
            <person name="Clum A."/>
            <person name="Lindquist E."/>
            <person name="Ence D."/>
            <person name="Campbell M."/>
            <person name="Kronenberg Z."/>
            <person name="Feau N."/>
            <person name="Dhillon B."/>
            <person name="Hamelin R."/>
            <person name="Burleigh J."/>
            <person name="Smith J."/>
            <person name="Yandell M."/>
            <person name="Nelson C."/>
            <person name="Grigoriev I."/>
            <person name="Davis J."/>
        </authorList>
    </citation>
    <scope>NUCLEOTIDE SEQUENCE</scope>
    <source>
        <strain evidence="2">G11</strain>
    </source>
</reference>
<organism evidence="2 3">
    <name type="scientific">Cronartium quercuum f. sp. fusiforme G11</name>
    <dbReference type="NCBI Taxonomy" id="708437"/>
    <lineage>
        <taxon>Eukaryota</taxon>
        <taxon>Fungi</taxon>
        <taxon>Dikarya</taxon>
        <taxon>Basidiomycota</taxon>
        <taxon>Pucciniomycotina</taxon>
        <taxon>Pucciniomycetes</taxon>
        <taxon>Pucciniales</taxon>
        <taxon>Coleosporiaceae</taxon>
        <taxon>Cronartium</taxon>
    </lineage>
</organism>
<feature type="chain" id="PRO_5040171524" evidence="1">
    <location>
        <begin position="16"/>
        <end position="94"/>
    </location>
</feature>
<keyword evidence="1" id="KW-0732">Signal</keyword>
<name>A0A9P6NNI7_9BASI</name>
<evidence type="ECO:0000313" key="3">
    <source>
        <dbReference type="Proteomes" id="UP000886653"/>
    </source>
</evidence>
<gene>
    <name evidence="2" type="ORF">CROQUDRAFT_91581</name>
</gene>
<sequence length="94" mass="10201">MVSTVDLIWISQVLASSGSPASVAPLNNWILALPTQSLTPFLSSNPNFPTAFGSHPFQSSTPFSQDTMSKVEDGNSNINIVAIWCSELDNFNLW</sequence>
<evidence type="ECO:0000256" key="1">
    <source>
        <dbReference type="SAM" id="SignalP"/>
    </source>
</evidence>
<dbReference type="Proteomes" id="UP000886653">
    <property type="component" value="Unassembled WGS sequence"/>
</dbReference>
<keyword evidence="3" id="KW-1185">Reference proteome</keyword>
<accession>A0A9P6NNI7</accession>
<feature type="signal peptide" evidence="1">
    <location>
        <begin position="1"/>
        <end position="15"/>
    </location>
</feature>
<dbReference type="EMBL" id="MU167249">
    <property type="protein sequence ID" value="KAG0147318.1"/>
    <property type="molecule type" value="Genomic_DNA"/>
</dbReference>